<dbReference type="AlphaFoldDB" id="A0A0S2KMM0"/>
<dbReference type="Pfam" id="PF06713">
    <property type="entry name" value="bPH_4"/>
    <property type="match status" value="1"/>
</dbReference>
<proteinExistence type="predicted"/>
<dbReference type="KEGG" id="peo:AS203_09405"/>
<feature type="domain" description="Uncharacterized protein YyaB-like PH" evidence="1">
    <location>
        <begin position="63"/>
        <end position="127"/>
    </location>
</feature>
<dbReference type="OrthoDB" id="1081386at2"/>
<dbReference type="EMBL" id="CP013195">
    <property type="protein sequence ID" value="ALO49279.1"/>
    <property type="molecule type" value="Genomic_DNA"/>
</dbReference>
<reference evidence="3" key="1">
    <citation type="submission" date="2015-11" db="EMBL/GenBank/DDBJ databases">
        <authorList>
            <person name="Holder M.E."/>
            <person name="Ajami N.J."/>
            <person name="Petrosino J.F."/>
        </authorList>
    </citation>
    <scope>NUCLEOTIDE SEQUENCE [LARGE SCALE GENOMIC DNA]</scope>
    <source>
        <strain evidence="3">F0113</strain>
    </source>
</reference>
<keyword evidence="3" id="KW-1185">Reference proteome</keyword>
<dbReference type="PROSITE" id="PS51257">
    <property type="entry name" value="PROKAR_LIPOPROTEIN"/>
    <property type="match status" value="1"/>
</dbReference>
<dbReference type="GO" id="GO:0030153">
    <property type="term" value="P:bacteriocin immunity"/>
    <property type="evidence" value="ECO:0007669"/>
    <property type="project" value="InterPro"/>
</dbReference>
<dbReference type="Proteomes" id="UP000056252">
    <property type="component" value="Chromosome"/>
</dbReference>
<evidence type="ECO:0000259" key="1">
    <source>
        <dbReference type="Pfam" id="PF06713"/>
    </source>
</evidence>
<evidence type="ECO:0000313" key="3">
    <source>
        <dbReference type="Proteomes" id="UP000056252"/>
    </source>
</evidence>
<sequence>MERIFHQQFTMANKCSITLFSLLACYLFWHKAALPGMFVAVIVVLMIERMIHTTYTFTASDRGEVLRINRGRFSKPMTIAVDEIIRCTRMKTAFGLSHYLLIEYGARRIMSVTPDNSEAFIAELKKRQEQNEK</sequence>
<dbReference type="STRING" id="76123.AS203_09405"/>
<protein>
    <recommendedName>
        <fullName evidence="1">Uncharacterized protein YyaB-like PH domain-containing protein</fullName>
    </recommendedName>
</protein>
<dbReference type="InterPro" id="IPR009589">
    <property type="entry name" value="PH_YyaB-like"/>
</dbReference>
<evidence type="ECO:0000313" key="2">
    <source>
        <dbReference type="EMBL" id="ALO49279.1"/>
    </source>
</evidence>
<dbReference type="RefSeq" id="WP_025065447.1">
    <property type="nucleotide sequence ID" value="NZ_CP013195.1"/>
</dbReference>
<accession>A0A0S2KMM0</accession>
<dbReference type="eggNOG" id="ENOG5033MG3">
    <property type="taxonomic scope" value="Bacteria"/>
</dbReference>
<gene>
    <name evidence="2" type="ORF">AS203_09405</name>
</gene>
<organism evidence="2 3">
    <name type="scientific">Hoylesella enoeca</name>
    <dbReference type="NCBI Taxonomy" id="76123"/>
    <lineage>
        <taxon>Bacteria</taxon>
        <taxon>Pseudomonadati</taxon>
        <taxon>Bacteroidota</taxon>
        <taxon>Bacteroidia</taxon>
        <taxon>Bacteroidales</taxon>
        <taxon>Prevotellaceae</taxon>
        <taxon>Hoylesella</taxon>
    </lineage>
</organism>
<name>A0A0S2KMM0_9BACT</name>